<keyword evidence="8 11" id="KW-0093">Biotin biosynthesis</keyword>
<evidence type="ECO:0000256" key="5">
    <source>
        <dbReference type="ARBA" id="ARBA00022576"/>
    </source>
</evidence>
<dbReference type="STRING" id="1888891.DSOL_0221"/>
<keyword evidence="6 11" id="KW-0808">Transferase</keyword>
<dbReference type="GO" id="GO:0030170">
    <property type="term" value="F:pyridoxal phosphate binding"/>
    <property type="evidence" value="ECO:0007669"/>
    <property type="project" value="UniProtKB-UniRule"/>
</dbReference>
<comment type="subunit">
    <text evidence="3 11">Homodimer.</text>
</comment>
<accession>A0A1Q8R338</accession>
<feature type="binding site" evidence="11">
    <location>
        <begin position="324"/>
        <end position="325"/>
    </location>
    <ligand>
        <name>pyridoxal 5'-phosphate</name>
        <dbReference type="ChEBI" id="CHEBI:597326"/>
    </ligand>
</feature>
<dbReference type="PIRSF" id="PIRSF000521">
    <property type="entry name" value="Transaminase_4ab_Lys_Orn"/>
    <property type="match status" value="1"/>
</dbReference>
<protein>
    <recommendedName>
        <fullName evidence="11">Adenosylmethionine-8-amino-7-oxononanoate aminotransferase</fullName>
        <ecNumber evidence="11">2.6.1.62</ecNumber>
    </recommendedName>
    <alternativeName>
        <fullName evidence="11">7,8-diamino-pelargonic acid aminotransferase</fullName>
        <shortName evidence="11">DAPA AT</shortName>
        <shortName evidence="11">DAPA aminotransferase</shortName>
    </alternativeName>
    <alternativeName>
        <fullName evidence="11">7,8-diaminononanoate synthase</fullName>
        <shortName evidence="11">DANS</shortName>
    </alternativeName>
    <alternativeName>
        <fullName evidence="11">Diaminopelargonic acid synthase</fullName>
    </alternativeName>
</protein>
<dbReference type="InterPro" id="IPR049704">
    <property type="entry name" value="Aminotrans_3_PPA_site"/>
</dbReference>
<dbReference type="PANTHER" id="PTHR42684">
    <property type="entry name" value="ADENOSYLMETHIONINE-8-AMINO-7-OXONONANOATE AMINOTRANSFERASE"/>
    <property type="match status" value="1"/>
</dbReference>
<evidence type="ECO:0000256" key="7">
    <source>
        <dbReference type="ARBA" id="ARBA00022691"/>
    </source>
</evidence>
<keyword evidence="4 11" id="KW-0963">Cytoplasm</keyword>
<evidence type="ECO:0000256" key="4">
    <source>
        <dbReference type="ARBA" id="ARBA00022490"/>
    </source>
</evidence>
<dbReference type="EC" id="2.6.1.62" evidence="11"/>
<dbReference type="CDD" id="cd00610">
    <property type="entry name" value="OAT_like"/>
    <property type="match status" value="1"/>
</dbReference>
<dbReference type="GO" id="GO:0004015">
    <property type="term" value="F:adenosylmethionine-8-amino-7-oxononanoate transaminase activity"/>
    <property type="evidence" value="ECO:0007669"/>
    <property type="project" value="UniProtKB-UniRule"/>
</dbReference>
<comment type="caution">
    <text evidence="12">The sequence shown here is derived from an EMBL/GenBank/DDBJ whole genome shotgun (WGS) entry which is preliminary data.</text>
</comment>
<evidence type="ECO:0000256" key="6">
    <source>
        <dbReference type="ARBA" id="ARBA00022679"/>
    </source>
</evidence>
<dbReference type="InterPro" id="IPR015421">
    <property type="entry name" value="PyrdxlP-dep_Trfase_major"/>
</dbReference>
<dbReference type="Pfam" id="PF00202">
    <property type="entry name" value="Aminotran_3"/>
    <property type="match status" value="1"/>
</dbReference>
<evidence type="ECO:0000256" key="8">
    <source>
        <dbReference type="ARBA" id="ARBA00022756"/>
    </source>
</evidence>
<dbReference type="Proteomes" id="UP000186102">
    <property type="component" value="Unassembled WGS sequence"/>
</dbReference>
<dbReference type="NCBIfam" id="TIGR00508">
    <property type="entry name" value="bioA"/>
    <property type="match status" value="1"/>
</dbReference>
<feature type="binding site" evidence="11">
    <location>
        <position position="323"/>
    </location>
    <ligand>
        <name>substrate</name>
    </ligand>
</feature>
<sequence>MELDYSQLAQWDKDYVWHPFTQMQMWNAADPLIIGRGEGSYLIDIQGNRYLDGISSLWVTVHGHAHPVLTQAIKDQVDKIAHTTLLGLANVPSIQLAKKLVEITPPGLTKVFYSDAGATSVEIALKIAFQYWQQQTDPQERQKKKFISLEEAYHGDTVGAVSVGGMDLFHATYRDLLFEGYKVPTPYCYRCPLGRERDQCNLACVQVVEDIMEEHHQEIAGMIIEPLVQGAAGMLTAPVGYLRKIRELCTKYNILMIADEVAVGFGRTGTLFACEQEGVSPDIMCIAKGLTGGYLPLAATLTTETIFQAFLGEPRECKTFFHGHTFTGNPVGCAVALANIEVIEQTRLIQHVQDLARMLSGKLEGFKSLSHVGDIRQKGLMVGIELVRDKQTKEPYTLEENIGHQVILEARRHGLIIRPLGNVLVLMPILAMSEEQLQQVLSITYQAIKNVTERES</sequence>
<feature type="binding site" evidence="11">
    <location>
        <begin position="117"/>
        <end position="118"/>
    </location>
    <ligand>
        <name>pyridoxal 5'-phosphate</name>
        <dbReference type="ChEBI" id="CHEBI:597326"/>
    </ligand>
</feature>
<reference evidence="12 13" key="1">
    <citation type="submission" date="2016-09" db="EMBL/GenBank/DDBJ databases">
        <title>Complete genome of Desulfosporosinus sp. OL.</title>
        <authorList>
            <person name="Mardanov A."/>
            <person name="Beletsky A."/>
            <person name="Panova A."/>
            <person name="Karnachuk O."/>
            <person name="Ravin N."/>
        </authorList>
    </citation>
    <scope>NUCLEOTIDE SEQUENCE [LARGE SCALE GENOMIC DNA]</scope>
    <source>
        <strain evidence="12 13">OL</strain>
    </source>
</reference>
<evidence type="ECO:0000313" key="13">
    <source>
        <dbReference type="Proteomes" id="UP000186102"/>
    </source>
</evidence>
<dbReference type="InterPro" id="IPR015424">
    <property type="entry name" value="PyrdxlP-dep_Trfase"/>
</dbReference>
<dbReference type="GO" id="GO:0005737">
    <property type="term" value="C:cytoplasm"/>
    <property type="evidence" value="ECO:0007669"/>
    <property type="project" value="UniProtKB-SubCell"/>
</dbReference>
<evidence type="ECO:0000313" key="12">
    <source>
        <dbReference type="EMBL" id="OLN34043.1"/>
    </source>
</evidence>
<comment type="cofactor">
    <cofactor evidence="1 11">
        <name>pyridoxal 5'-phosphate</name>
        <dbReference type="ChEBI" id="CHEBI:597326"/>
    </cofactor>
</comment>
<dbReference type="Gene3D" id="3.90.1150.10">
    <property type="entry name" value="Aspartate Aminotransferase, domain 1"/>
    <property type="match status" value="1"/>
</dbReference>
<dbReference type="Gene3D" id="3.40.640.10">
    <property type="entry name" value="Type I PLP-dependent aspartate aminotransferase-like (Major domain)"/>
    <property type="match status" value="1"/>
</dbReference>
<dbReference type="InterPro" id="IPR005814">
    <property type="entry name" value="Aminotrans_3"/>
</dbReference>
<comment type="pathway">
    <text evidence="11">Cofactor biosynthesis; biotin biosynthesis; 7,8-diaminononanoate from 8-amino-7-oxononanoate (SAM route): step 1/1.</text>
</comment>
<dbReference type="InterPro" id="IPR005815">
    <property type="entry name" value="BioA"/>
</dbReference>
<feature type="site" description="Participates in the substrate recognition with KAPA and in a stacking interaction with the adenine ring of SAM" evidence="11">
    <location>
        <position position="20"/>
    </location>
</feature>
<feature type="modified residue" description="N6-(pyridoxal phosphate)lysine" evidence="11">
    <location>
        <position position="288"/>
    </location>
</feature>
<name>A0A1Q8R338_9FIRM</name>
<feature type="binding site" evidence="11">
    <location>
        <position position="288"/>
    </location>
    <ligand>
        <name>substrate</name>
    </ligand>
</feature>
<comment type="catalytic activity">
    <reaction evidence="11">
        <text>(8S)-8-amino-7-oxononanoate + S-adenosyl-L-methionine = S-adenosyl-4-methylsulfanyl-2-oxobutanoate + (7R,8S)-7,8-diammoniononanoate</text>
        <dbReference type="Rhea" id="RHEA:16861"/>
        <dbReference type="ChEBI" id="CHEBI:16490"/>
        <dbReference type="ChEBI" id="CHEBI:59789"/>
        <dbReference type="ChEBI" id="CHEBI:149468"/>
        <dbReference type="ChEBI" id="CHEBI:149469"/>
        <dbReference type="EC" id="2.6.1.62"/>
    </reaction>
</comment>
<dbReference type="OrthoDB" id="9807885at2"/>
<feature type="binding site" evidence="11">
    <location>
        <position position="153"/>
    </location>
    <ligand>
        <name>substrate</name>
    </ligand>
</feature>
<dbReference type="GO" id="GO:0009102">
    <property type="term" value="P:biotin biosynthetic process"/>
    <property type="evidence" value="ECO:0007669"/>
    <property type="project" value="UniProtKB-UniRule"/>
</dbReference>
<keyword evidence="13" id="KW-1185">Reference proteome</keyword>
<gene>
    <name evidence="11" type="primary">bioA</name>
    <name evidence="12" type="ORF">DSOL_0221</name>
</gene>
<comment type="similarity">
    <text evidence="10 11">Belongs to the class-III pyridoxal-phosphate-dependent aminotransferase family. BioA subfamily.</text>
</comment>
<dbReference type="HAMAP" id="MF_00834">
    <property type="entry name" value="BioA"/>
    <property type="match status" value="1"/>
</dbReference>
<dbReference type="FunFam" id="3.40.640.10:FF:000078">
    <property type="entry name" value="Adenosylmethionine-8-amino-7-oxononanoate aminotransferase"/>
    <property type="match status" value="1"/>
</dbReference>
<evidence type="ECO:0000256" key="1">
    <source>
        <dbReference type="ARBA" id="ARBA00001933"/>
    </source>
</evidence>
<keyword evidence="9 11" id="KW-0663">Pyridoxal phosphate</keyword>
<feature type="binding site" evidence="11">
    <location>
        <position position="418"/>
    </location>
    <ligand>
        <name>substrate</name>
    </ligand>
</feature>
<comment type="function">
    <text evidence="11">Catalyzes the transfer of the alpha-amino group from S-adenosyl-L-methionine (SAM) to 7-keto-8-aminopelargonic acid (KAPA) to form 7,8-diaminopelargonic acid (DAPA). It is the only aminotransferase known to utilize SAM as an amino donor.</text>
</comment>
<dbReference type="InterPro" id="IPR015422">
    <property type="entry name" value="PyrdxlP-dep_Trfase_small"/>
</dbReference>
<comment type="caution">
    <text evidence="11">Lacks conserved residue(s) required for the propagation of feature annotation.</text>
</comment>
<feature type="binding site" evidence="11">
    <location>
        <position position="259"/>
    </location>
    <ligand>
        <name>pyridoxal 5'-phosphate</name>
        <dbReference type="ChEBI" id="CHEBI:597326"/>
    </ligand>
</feature>
<keyword evidence="5 11" id="KW-0032">Aminotransferase</keyword>
<dbReference type="PANTHER" id="PTHR42684:SF17">
    <property type="entry name" value="ADENOSYLMETHIONINE-8-AMINO-7-OXONONANOATE AMINOTRANSFERASE"/>
    <property type="match status" value="1"/>
</dbReference>
<dbReference type="UniPathway" id="UPA00078">
    <property type="reaction ID" value="UER00160"/>
</dbReference>
<dbReference type="EMBL" id="MLBF01000001">
    <property type="protein sequence ID" value="OLN34043.1"/>
    <property type="molecule type" value="Genomic_DNA"/>
</dbReference>
<dbReference type="SUPFAM" id="SSF53383">
    <property type="entry name" value="PLP-dependent transferases"/>
    <property type="match status" value="1"/>
</dbReference>
<organism evidence="12 13">
    <name type="scientific">Desulfosporosinus metallidurans</name>
    <dbReference type="NCBI Taxonomy" id="1888891"/>
    <lineage>
        <taxon>Bacteria</taxon>
        <taxon>Bacillati</taxon>
        <taxon>Bacillota</taxon>
        <taxon>Clostridia</taxon>
        <taxon>Eubacteriales</taxon>
        <taxon>Desulfitobacteriaceae</taxon>
        <taxon>Desulfosporosinus</taxon>
    </lineage>
</organism>
<evidence type="ECO:0000256" key="10">
    <source>
        <dbReference type="ARBA" id="ARBA00060970"/>
    </source>
</evidence>
<dbReference type="AlphaFoldDB" id="A0A1Q8R338"/>
<evidence type="ECO:0000256" key="9">
    <source>
        <dbReference type="ARBA" id="ARBA00022898"/>
    </source>
</evidence>
<comment type="subcellular location">
    <subcellularLocation>
        <location evidence="2 11">Cytoplasm</location>
    </subcellularLocation>
</comment>
<evidence type="ECO:0000256" key="11">
    <source>
        <dbReference type="HAMAP-Rule" id="MF_00834"/>
    </source>
</evidence>
<dbReference type="PROSITE" id="PS00600">
    <property type="entry name" value="AA_TRANSFER_CLASS_3"/>
    <property type="match status" value="1"/>
</dbReference>
<dbReference type="RefSeq" id="WP_075363052.1">
    <property type="nucleotide sequence ID" value="NZ_MLBF01000001.1"/>
</dbReference>
<keyword evidence="7 11" id="KW-0949">S-adenosyl-L-methionine</keyword>
<evidence type="ECO:0000256" key="2">
    <source>
        <dbReference type="ARBA" id="ARBA00004496"/>
    </source>
</evidence>
<proteinExistence type="inferred from homology"/>
<evidence type="ECO:0000256" key="3">
    <source>
        <dbReference type="ARBA" id="ARBA00011738"/>
    </source>
</evidence>